<proteinExistence type="predicted"/>
<accession>A0A820NHH6</accession>
<protein>
    <submittedName>
        <fullName evidence="2">Uncharacterized protein</fullName>
    </submittedName>
</protein>
<gene>
    <name evidence="2" type="ORF">KXQ929_LOCUS50444</name>
</gene>
<feature type="region of interest" description="Disordered" evidence="1">
    <location>
        <begin position="1"/>
        <end position="60"/>
    </location>
</feature>
<dbReference type="EMBL" id="CAJOBB010023127">
    <property type="protein sequence ID" value="CAF4390659.1"/>
    <property type="molecule type" value="Genomic_DNA"/>
</dbReference>
<dbReference type="AlphaFoldDB" id="A0A820NHH6"/>
<feature type="non-terminal residue" evidence="2">
    <location>
        <position position="1"/>
    </location>
</feature>
<organism evidence="2 3">
    <name type="scientific">Adineta steineri</name>
    <dbReference type="NCBI Taxonomy" id="433720"/>
    <lineage>
        <taxon>Eukaryota</taxon>
        <taxon>Metazoa</taxon>
        <taxon>Spiralia</taxon>
        <taxon>Gnathifera</taxon>
        <taxon>Rotifera</taxon>
        <taxon>Eurotatoria</taxon>
        <taxon>Bdelloidea</taxon>
        <taxon>Adinetida</taxon>
        <taxon>Adinetidae</taxon>
        <taxon>Adineta</taxon>
    </lineage>
</organism>
<dbReference type="Proteomes" id="UP000663868">
    <property type="component" value="Unassembled WGS sequence"/>
</dbReference>
<feature type="region of interest" description="Disordered" evidence="1">
    <location>
        <begin position="78"/>
        <end position="138"/>
    </location>
</feature>
<feature type="compositionally biased region" description="Basic and acidic residues" evidence="1">
    <location>
        <begin position="92"/>
        <end position="101"/>
    </location>
</feature>
<sequence length="138" mass="15164">EETTEKPTQEETTRKREETTEKAHRRPTTRKPEQHTEKPQEARSTRVPLGVTSKQQTEGKFHRGFCLFMLGFITIAGKGHSESSECSDSSDDDTKPGDRYPGKSGKGSKTCKDHADTPLKTAGGHASTKHVATGEPIV</sequence>
<evidence type="ECO:0000313" key="3">
    <source>
        <dbReference type="Proteomes" id="UP000663868"/>
    </source>
</evidence>
<feature type="compositionally biased region" description="Basic and acidic residues" evidence="1">
    <location>
        <begin position="1"/>
        <end position="22"/>
    </location>
</feature>
<name>A0A820NHH6_9BILA</name>
<evidence type="ECO:0000256" key="1">
    <source>
        <dbReference type="SAM" id="MobiDB-lite"/>
    </source>
</evidence>
<evidence type="ECO:0000313" key="2">
    <source>
        <dbReference type="EMBL" id="CAF4390659.1"/>
    </source>
</evidence>
<reference evidence="2" key="1">
    <citation type="submission" date="2021-02" db="EMBL/GenBank/DDBJ databases">
        <authorList>
            <person name="Nowell W R."/>
        </authorList>
    </citation>
    <scope>NUCLEOTIDE SEQUENCE</scope>
</reference>
<comment type="caution">
    <text evidence="2">The sequence shown here is derived from an EMBL/GenBank/DDBJ whole genome shotgun (WGS) entry which is preliminary data.</text>
</comment>
<feature type="compositionally biased region" description="Basic and acidic residues" evidence="1">
    <location>
        <begin position="30"/>
        <end position="44"/>
    </location>
</feature>